<dbReference type="InterPro" id="IPR013024">
    <property type="entry name" value="GGCT-like"/>
</dbReference>
<dbReference type="Proteomes" id="UP000321389">
    <property type="component" value="Chromosome"/>
</dbReference>
<dbReference type="Gene3D" id="3.10.490.10">
    <property type="entry name" value="Gamma-glutamyl cyclotransferase-like"/>
    <property type="match status" value="1"/>
</dbReference>
<dbReference type="AlphaFoldDB" id="A0A5B8L276"/>
<proteinExistence type="predicted"/>
<dbReference type="GO" id="GO:0016740">
    <property type="term" value="F:transferase activity"/>
    <property type="evidence" value="ECO:0007669"/>
    <property type="project" value="UniProtKB-KW"/>
</dbReference>
<name>A0A5B8L276_9HYPH</name>
<evidence type="ECO:0000313" key="2">
    <source>
        <dbReference type="EMBL" id="QDZ02031.1"/>
    </source>
</evidence>
<dbReference type="InterPro" id="IPR036568">
    <property type="entry name" value="GGCT-like_sf"/>
</dbReference>
<organism evidence="2 3">
    <name type="scientific">Nitratireductor mangrovi</name>
    <dbReference type="NCBI Taxonomy" id="2599600"/>
    <lineage>
        <taxon>Bacteria</taxon>
        <taxon>Pseudomonadati</taxon>
        <taxon>Pseudomonadota</taxon>
        <taxon>Alphaproteobacteria</taxon>
        <taxon>Hyphomicrobiales</taxon>
        <taxon>Phyllobacteriaceae</taxon>
        <taxon>Nitratireductor</taxon>
    </lineage>
</organism>
<dbReference type="RefSeq" id="WP_146300672.1">
    <property type="nucleotide sequence ID" value="NZ_CP042301.2"/>
</dbReference>
<dbReference type="EMBL" id="CP042301">
    <property type="protein sequence ID" value="QDZ02031.1"/>
    <property type="molecule type" value="Genomic_DNA"/>
</dbReference>
<dbReference type="Pfam" id="PF06094">
    <property type="entry name" value="GGACT"/>
    <property type="match status" value="1"/>
</dbReference>
<evidence type="ECO:0000313" key="3">
    <source>
        <dbReference type="Proteomes" id="UP000321389"/>
    </source>
</evidence>
<dbReference type="OrthoDB" id="9798388at2"/>
<dbReference type="SUPFAM" id="SSF110857">
    <property type="entry name" value="Gamma-glutamyl cyclotransferase-like"/>
    <property type="match status" value="1"/>
</dbReference>
<dbReference type="KEGG" id="niy:FQ775_17505"/>
<evidence type="ECO:0000259" key="1">
    <source>
        <dbReference type="Pfam" id="PF06094"/>
    </source>
</evidence>
<reference evidence="2" key="1">
    <citation type="submission" date="2020-04" db="EMBL/GenBank/DDBJ databases">
        <title>Nitratireductor sp. nov. isolated from mangrove soil.</title>
        <authorList>
            <person name="Ye Y."/>
        </authorList>
    </citation>
    <scope>NUCLEOTIDE SEQUENCE</scope>
    <source>
        <strain evidence="2">SY7</strain>
    </source>
</reference>
<gene>
    <name evidence="2" type="ORF">FQ775_17505</name>
</gene>
<dbReference type="CDD" id="cd06661">
    <property type="entry name" value="GGCT_like"/>
    <property type="match status" value="1"/>
</dbReference>
<keyword evidence="3" id="KW-1185">Reference proteome</keyword>
<feature type="domain" description="Gamma-glutamylcyclotransferase AIG2-like" evidence="1">
    <location>
        <begin position="11"/>
        <end position="118"/>
    </location>
</feature>
<protein>
    <submittedName>
        <fullName evidence="2">Gamma-glutamylcyclotransferase</fullName>
    </submittedName>
</protein>
<sequence length="122" mass="13360">MDVGEPRNVRLFSYGTLQKREVQLASFGRALEGSPDALVGYRREMIAMADPAVVELSGEAHHPIVVFTGDPGDTVDGTVFAITAAELVAADSYEVDDYQRVEAQLRSGATGWVYVRAEQRRD</sequence>
<dbReference type="InterPro" id="IPR009288">
    <property type="entry name" value="AIG2-like_dom"/>
</dbReference>
<accession>A0A5B8L276</accession>